<evidence type="ECO:0000313" key="5">
    <source>
        <dbReference type="Proteomes" id="UP001519460"/>
    </source>
</evidence>
<protein>
    <recommendedName>
        <fullName evidence="3">Protein kinase domain-containing protein</fullName>
    </recommendedName>
</protein>
<feature type="domain" description="Protein kinase" evidence="3">
    <location>
        <begin position="1"/>
        <end position="175"/>
    </location>
</feature>
<dbReference type="InterPro" id="IPR011009">
    <property type="entry name" value="Kinase-like_dom_sf"/>
</dbReference>
<keyword evidence="1" id="KW-0547">Nucleotide-binding</keyword>
<dbReference type="PANTHER" id="PTHR24346:SF49">
    <property type="entry name" value="NIM1 SERINE_THREONINE PROTEIN KINASE"/>
    <property type="match status" value="1"/>
</dbReference>
<dbReference type="InterPro" id="IPR000719">
    <property type="entry name" value="Prot_kinase_dom"/>
</dbReference>
<evidence type="ECO:0000313" key="4">
    <source>
        <dbReference type="EMBL" id="KAK7492920.1"/>
    </source>
</evidence>
<comment type="caution">
    <text evidence="4">The sequence shown here is derived from an EMBL/GenBank/DDBJ whole genome shotgun (WGS) entry which is preliminary data.</text>
</comment>
<dbReference type="AlphaFoldDB" id="A0ABD0L0E9"/>
<dbReference type="Pfam" id="PF00069">
    <property type="entry name" value="Pkinase"/>
    <property type="match status" value="1"/>
</dbReference>
<dbReference type="PROSITE" id="PS50011">
    <property type="entry name" value="PROTEIN_KINASE_DOM"/>
    <property type="match status" value="1"/>
</dbReference>
<dbReference type="InterPro" id="IPR008271">
    <property type="entry name" value="Ser/Thr_kinase_AS"/>
</dbReference>
<dbReference type="SUPFAM" id="SSF56112">
    <property type="entry name" value="Protein kinase-like (PK-like)"/>
    <property type="match status" value="1"/>
</dbReference>
<proteinExistence type="predicted"/>
<keyword evidence="2" id="KW-0067">ATP-binding</keyword>
<organism evidence="4 5">
    <name type="scientific">Batillaria attramentaria</name>
    <dbReference type="NCBI Taxonomy" id="370345"/>
    <lineage>
        <taxon>Eukaryota</taxon>
        <taxon>Metazoa</taxon>
        <taxon>Spiralia</taxon>
        <taxon>Lophotrochozoa</taxon>
        <taxon>Mollusca</taxon>
        <taxon>Gastropoda</taxon>
        <taxon>Caenogastropoda</taxon>
        <taxon>Sorbeoconcha</taxon>
        <taxon>Cerithioidea</taxon>
        <taxon>Batillariidae</taxon>
        <taxon>Batillaria</taxon>
    </lineage>
</organism>
<evidence type="ECO:0000259" key="3">
    <source>
        <dbReference type="PROSITE" id="PS50011"/>
    </source>
</evidence>
<sequence length="284" mass="32529">MCQCLSVQRSRQGKKKKNLGRKNGFVLEIETVSSCARHSNNIIHRDLKAENVFYAMPRWVKVGDFGFSTCASAEQTLNTFCGSPPYAAPELFKDESYLGPYVDLWAMGIMLYFMVTGIMPFRADTVAKLKKCILDGSYTIPSYVSDSCQFLIRSILKHIPQDRFTLEEIKRCDWLEGQEFPGPLEPYNVSPTHTDVHSASEEEREARTILNDLGITNDHFRKLSTRDSRNSITGTYRIVLHRVQKKHAGMPDVIQDHVMRDYNLNEHPNRYQPPAKQSKFCAIL</sequence>
<accession>A0ABD0L0E9</accession>
<dbReference type="Proteomes" id="UP001519460">
    <property type="component" value="Unassembled WGS sequence"/>
</dbReference>
<dbReference type="PANTHER" id="PTHR24346">
    <property type="entry name" value="MAP/MICROTUBULE AFFINITY-REGULATING KINASE"/>
    <property type="match status" value="1"/>
</dbReference>
<dbReference type="EMBL" id="JACVVK020000098">
    <property type="protein sequence ID" value="KAK7492920.1"/>
    <property type="molecule type" value="Genomic_DNA"/>
</dbReference>
<reference evidence="4 5" key="1">
    <citation type="journal article" date="2023" name="Sci. Data">
        <title>Genome assembly of the Korean intertidal mud-creeper Batillaria attramentaria.</title>
        <authorList>
            <person name="Patra A.K."/>
            <person name="Ho P.T."/>
            <person name="Jun S."/>
            <person name="Lee S.J."/>
            <person name="Kim Y."/>
            <person name="Won Y.J."/>
        </authorList>
    </citation>
    <scope>NUCLEOTIDE SEQUENCE [LARGE SCALE GENOMIC DNA]</scope>
    <source>
        <strain evidence="4">Wonlab-2016</strain>
    </source>
</reference>
<evidence type="ECO:0000256" key="1">
    <source>
        <dbReference type="ARBA" id="ARBA00022741"/>
    </source>
</evidence>
<gene>
    <name evidence="4" type="ORF">BaRGS_00015867</name>
</gene>
<name>A0ABD0L0E9_9CAEN</name>
<dbReference type="GO" id="GO:0005524">
    <property type="term" value="F:ATP binding"/>
    <property type="evidence" value="ECO:0007669"/>
    <property type="project" value="UniProtKB-KW"/>
</dbReference>
<evidence type="ECO:0000256" key="2">
    <source>
        <dbReference type="ARBA" id="ARBA00022840"/>
    </source>
</evidence>
<keyword evidence="5" id="KW-1185">Reference proteome</keyword>
<dbReference type="Gene3D" id="1.10.510.10">
    <property type="entry name" value="Transferase(Phosphotransferase) domain 1"/>
    <property type="match status" value="1"/>
</dbReference>
<dbReference type="PROSITE" id="PS00108">
    <property type="entry name" value="PROTEIN_KINASE_ST"/>
    <property type="match status" value="1"/>
</dbReference>
<dbReference type="SMART" id="SM00220">
    <property type="entry name" value="S_TKc"/>
    <property type="match status" value="1"/>
</dbReference>